<gene>
    <name evidence="5" type="ORF">IscW_ISCW011045</name>
</gene>
<dbReference type="VEuPathDB" id="VectorBase:ISCW011045"/>
<dbReference type="GO" id="GO:0005576">
    <property type="term" value="C:extracellular region"/>
    <property type="evidence" value="ECO:0007669"/>
    <property type="project" value="UniProtKB-SubCell"/>
</dbReference>
<dbReference type="PaxDb" id="6945-B7Q4Y5"/>
<proteinExistence type="predicted"/>
<dbReference type="InParanoid" id="B7Q4Y5"/>
<name>B7Q4Y5_IXOSC</name>
<keyword evidence="2" id="KW-0964">Secreted</keyword>
<accession>B7Q4Y5</accession>
<organism>
    <name type="scientific">Ixodes scapularis</name>
    <name type="common">Black-legged tick</name>
    <name type="synonym">Deer tick</name>
    <dbReference type="NCBI Taxonomy" id="6945"/>
    <lineage>
        <taxon>Eukaryota</taxon>
        <taxon>Metazoa</taxon>
        <taxon>Ecdysozoa</taxon>
        <taxon>Arthropoda</taxon>
        <taxon>Chelicerata</taxon>
        <taxon>Arachnida</taxon>
        <taxon>Acari</taxon>
        <taxon>Parasitiformes</taxon>
        <taxon>Ixodida</taxon>
        <taxon>Ixodoidea</taxon>
        <taxon>Ixodidae</taxon>
        <taxon>Ixodinae</taxon>
        <taxon>Ixodes</taxon>
    </lineage>
</organism>
<keyword evidence="7" id="KW-1185">Reference proteome</keyword>
<dbReference type="SMART" id="SM01318">
    <property type="entry name" value="SVWC"/>
    <property type="match status" value="1"/>
</dbReference>
<dbReference type="Pfam" id="PF15430">
    <property type="entry name" value="SVWC"/>
    <property type="match status" value="1"/>
</dbReference>
<dbReference type="EMBL" id="ABJB010600770">
    <property type="status" value="NOT_ANNOTATED_CDS"/>
    <property type="molecule type" value="Genomic_DNA"/>
</dbReference>
<protein>
    <submittedName>
        <fullName evidence="5 6">Secreted salivary gland peptide, putative</fullName>
    </submittedName>
</protein>
<dbReference type="EnsemblMetazoa" id="ISCW011045-RA">
    <property type="protein sequence ID" value="ISCW011045-PA"/>
    <property type="gene ID" value="ISCW011045"/>
</dbReference>
<evidence type="ECO:0000256" key="1">
    <source>
        <dbReference type="ARBA" id="ARBA00004613"/>
    </source>
</evidence>
<dbReference type="InterPro" id="IPR029277">
    <property type="entry name" value="SVWC_dom"/>
</dbReference>
<reference evidence="5 7" key="1">
    <citation type="submission" date="2008-03" db="EMBL/GenBank/DDBJ databases">
        <title>Annotation of Ixodes scapularis.</title>
        <authorList>
            <consortium name="Ixodes scapularis Genome Project Consortium"/>
            <person name="Caler E."/>
            <person name="Hannick L.I."/>
            <person name="Bidwell S."/>
            <person name="Joardar V."/>
            <person name="Thiagarajan M."/>
            <person name="Amedeo P."/>
            <person name="Galinsky K.J."/>
            <person name="Schobel S."/>
            <person name="Inman J."/>
            <person name="Hostetler J."/>
            <person name="Miller J."/>
            <person name="Hammond M."/>
            <person name="Megy K."/>
            <person name="Lawson D."/>
            <person name="Kodira C."/>
            <person name="Sutton G."/>
            <person name="Meyer J."/>
            <person name="Hill C.A."/>
            <person name="Birren B."/>
            <person name="Nene V."/>
            <person name="Collins F."/>
            <person name="Alarcon-Chaidez F."/>
            <person name="Wikel S."/>
            <person name="Strausberg R."/>
        </authorList>
    </citation>
    <scope>NUCLEOTIDE SEQUENCE [LARGE SCALE GENOMIC DNA]</scope>
    <source>
        <strain evidence="7">Wikel</strain>
        <strain evidence="5">Wikel colony</strain>
    </source>
</reference>
<dbReference type="OrthoDB" id="6485059at2759"/>
<dbReference type="VEuPathDB" id="VectorBase:ISCP_022902"/>
<dbReference type="EMBL" id="DS858304">
    <property type="protein sequence ID" value="EEC13907.1"/>
    <property type="molecule type" value="Genomic_DNA"/>
</dbReference>
<dbReference type="VEuPathDB" id="VectorBase:ISCI011045"/>
<evidence type="ECO:0000256" key="3">
    <source>
        <dbReference type="SAM" id="SignalP"/>
    </source>
</evidence>
<dbReference type="HOGENOM" id="CLU_178764_0_0_1"/>
<keyword evidence="3" id="KW-0732">Signal</keyword>
<evidence type="ECO:0000259" key="4">
    <source>
        <dbReference type="SMART" id="SM01318"/>
    </source>
</evidence>
<evidence type="ECO:0000313" key="5">
    <source>
        <dbReference type="EMBL" id="EEC13907.1"/>
    </source>
</evidence>
<feature type="signal peptide" evidence="3">
    <location>
        <begin position="1"/>
        <end position="23"/>
    </location>
</feature>
<evidence type="ECO:0000313" key="7">
    <source>
        <dbReference type="Proteomes" id="UP000001555"/>
    </source>
</evidence>
<evidence type="ECO:0000313" key="6">
    <source>
        <dbReference type="EnsemblMetazoa" id="ISCW011045-PA"/>
    </source>
</evidence>
<evidence type="ECO:0000256" key="2">
    <source>
        <dbReference type="ARBA" id="ARBA00022525"/>
    </source>
</evidence>
<feature type="chain" id="PRO_5010826653" evidence="3">
    <location>
        <begin position="24"/>
        <end position="106"/>
    </location>
</feature>
<comment type="subcellular location">
    <subcellularLocation>
        <location evidence="1">Secreted</location>
    </subcellularLocation>
</comment>
<sequence>MGIRTTLLYALVAFSLMWKISQALGLLKIVNGKCKYGNHLIADGASLNLENPCQTFYCNAQLGTISSLGCALMPNPSNCRVYKGTGPYPKCCNQINCTGTPQFQVA</sequence>
<reference evidence="6" key="2">
    <citation type="submission" date="2020-05" db="UniProtKB">
        <authorList>
            <consortium name="EnsemblMetazoa"/>
        </authorList>
    </citation>
    <scope>IDENTIFICATION</scope>
    <source>
        <strain evidence="6">wikel</strain>
    </source>
</reference>
<dbReference type="AlphaFoldDB" id="B7Q4Y5"/>
<dbReference type="Proteomes" id="UP000001555">
    <property type="component" value="Unassembled WGS sequence"/>
</dbReference>
<feature type="domain" description="Single" evidence="4">
    <location>
        <begin position="34"/>
        <end position="97"/>
    </location>
</feature>